<accession>A0A179I330</accession>
<keyword evidence="3" id="KW-0479">Metal-binding</keyword>
<dbReference type="GO" id="GO:0016020">
    <property type="term" value="C:membrane"/>
    <property type="evidence" value="ECO:0007669"/>
    <property type="project" value="UniProtKB-SubCell"/>
</dbReference>
<feature type="compositionally biased region" description="Low complexity" evidence="6">
    <location>
        <begin position="240"/>
        <end position="257"/>
    </location>
</feature>
<dbReference type="PROSITE" id="PS51837">
    <property type="entry name" value="LITAF"/>
    <property type="match status" value="1"/>
</dbReference>
<dbReference type="PANTHER" id="PTHR23292:SF6">
    <property type="entry name" value="FI16602P1-RELATED"/>
    <property type="match status" value="1"/>
</dbReference>
<feature type="domain" description="LITAF" evidence="8">
    <location>
        <begin position="74"/>
        <end position="156"/>
    </location>
</feature>
<feature type="transmembrane region" description="Helical" evidence="7">
    <location>
        <begin position="114"/>
        <end position="137"/>
    </location>
</feature>
<dbReference type="OMA" id="CLAGWFE"/>
<dbReference type="InterPro" id="IPR006629">
    <property type="entry name" value="LITAF"/>
</dbReference>
<dbReference type="Pfam" id="PF10601">
    <property type="entry name" value="zf-LITAF-like"/>
    <property type="match status" value="1"/>
</dbReference>
<comment type="caution">
    <text evidence="9">The sequence shown here is derived from an EMBL/GenBank/DDBJ whole genome shotgun (WGS) entry which is preliminary data.</text>
</comment>
<feature type="region of interest" description="Disordered" evidence="6">
    <location>
        <begin position="1"/>
        <end position="66"/>
    </location>
</feature>
<keyword evidence="10" id="KW-1185">Reference proteome</keyword>
<reference evidence="9 10" key="1">
    <citation type="submission" date="2016-03" db="EMBL/GenBank/DDBJ databases">
        <title>Fine-scale spatial genetic structure of a fungal parasite of coffee scale insects.</title>
        <authorList>
            <person name="Jackson D."/>
            <person name="Zemenick K.A."/>
            <person name="Malloure B."/>
            <person name="Quandt C.A."/>
            <person name="James T.Y."/>
        </authorList>
    </citation>
    <scope>NUCLEOTIDE SEQUENCE [LARGE SCALE GENOMIC DNA]</scope>
    <source>
        <strain evidence="9 10">UM487</strain>
    </source>
</reference>
<proteinExistence type="inferred from homology"/>
<feature type="region of interest" description="Disordered" evidence="6">
    <location>
        <begin position="176"/>
        <end position="266"/>
    </location>
</feature>
<evidence type="ECO:0000313" key="9">
    <source>
        <dbReference type="EMBL" id="OAQ97126.1"/>
    </source>
</evidence>
<protein>
    <recommendedName>
        <fullName evidence="8">LITAF domain-containing protein</fullName>
    </recommendedName>
</protein>
<organism evidence="9 10">
    <name type="scientific">Cordyceps confragosa</name>
    <name type="common">Lecanicillium lecanii</name>
    <dbReference type="NCBI Taxonomy" id="2714763"/>
    <lineage>
        <taxon>Eukaryota</taxon>
        <taxon>Fungi</taxon>
        <taxon>Dikarya</taxon>
        <taxon>Ascomycota</taxon>
        <taxon>Pezizomycotina</taxon>
        <taxon>Sordariomycetes</taxon>
        <taxon>Hypocreomycetidae</taxon>
        <taxon>Hypocreales</taxon>
        <taxon>Cordycipitaceae</taxon>
        <taxon>Akanthomyces</taxon>
    </lineage>
</organism>
<dbReference type="GO" id="GO:0008270">
    <property type="term" value="F:zinc ion binding"/>
    <property type="evidence" value="ECO:0007669"/>
    <property type="project" value="TreeGrafter"/>
</dbReference>
<keyword evidence="4" id="KW-0862">Zinc</keyword>
<gene>
    <name evidence="9" type="ORF">LLEC1_03221</name>
</gene>
<dbReference type="PANTHER" id="PTHR23292">
    <property type="entry name" value="LIPOPOLYSACCHARIDE-INDUCED TUMOR NECROSIS FACTOR-ALPHA FACTOR"/>
    <property type="match status" value="1"/>
</dbReference>
<name>A0A179I330_CORDF</name>
<evidence type="ECO:0000256" key="1">
    <source>
        <dbReference type="ARBA" id="ARBA00004170"/>
    </source>
</evidence>
<evidence type="ECO:0000256" key="7">
    <source>
        <dbReference type="SAM" id="Phobius"/>
    </source>
</evidence>
<evidence type="ECO:0000256" key="6">
    <source>
        <dbReference type="SAM" id="MobiDB-lite"/>
    </source>
</evidence>
<feature type="compositionally biased region" description="Low complexity" evidence="6">
    <location>
        <begin position="1"/>
        <end position="26"/>
    </location>
</feature>
<evidence type="ECO:0000256" key="5">
    <source>
        <dbReference type="ARBA" id="ARBA00023136"/>
    </source>
</evidence>
<evidence type="ECO:0000313" key="10">
    <source>
        <dbReference type="Proteomes" id="UP000243081"/>
    </source>
</evidence>
<sequence length="266" mass="29854">MSEQQQHPQQQCMQHQPQQPMSPVQPANVYTPPAVHSPDAIQTTPQGQSHQALPPSYDQAKVAPQGVPVPGHNGVAATVVPLNMLGDMPQPIDCPFCHRRTMTEIRKEGSSMQILVGALFCLVCVCLTCVPCLAHWFEDAEYRCSQCKNMVARRRHDGPMEVLGPQAAVYSQYGQQPQMNAQGQQAQGAPMQTKDVSAVAQPQQYELQPQQPQLQYHQQQQQHHYQQQQQQNSGQVQEIQPVYHQPQQYQQQQHAQAGTPQPDQKH</sequence>
<keyword evidence="7" id="KW-0812">Transmembrane</keyword>
<evidence type="ECO:0000256" key="2">
    <source>
        <dbReference type="ARBA" id="ARBA00005975"/>
    </source>
</evidence>
<feature type="compositionally biased region" description="Polar residues" evidence="6">
    <location>
        <begin position="40"/>
        <end position="51"/>
    </location>
</feature>
<feature type="compositionally biased region" description="Low complexity" evidence="6">
    <location>
        <begin position="201"/>
        <end position="231"/>
    </location>
</feature>
<dbReference type="Proteomes" id="UP000243081">
    <property type="component" value="Unassembled WGS sequence"/>
</dbReference>
<dbReference type="OrthoDB" id="5599753at2759"/>
<evidence type="ECO:0000256" key="3">
    <source>
        <dbReference type="ARBA" id="ARBA00022723"/>
    </source>
</evidence>
<dbReference type="InterPro" id="IPR037519">
    <property type="entry name" value="LITAF_fam"/>
</dbReference>
<dbReference type="EMBL" id="LUKN01003651">
    <property type="protein sequence ID" value="OAQ97126.1"/>
    <property type="molecule type" value="Genomic_DNA"/>
</dbReference>
<dbReference type="AlphaFoldDB" id="A0A179I330"/>
<evidence type="ECO:0000259" key="8">
    <source>
        <dbReference type="PROSITE" id="PS51837"/>
    </source>
</evidence>
<dbReference type="SMART" id="SM00714">
    <property type="entry name" value="LITAF"/>
    <property type="match status" value="1"/>
</dbReference>
<keyword evidence="5 7" id="KW-0472">Membrane</keyword>
<comment type="similarity">
    <text evidence="2">Belongs to the CDIP1/LITAF family.</text>
</comment>
<feature type="compositionally biased region" description="Low complexity" evidence="6">
    <location>
        <begin position="176"/>
        <end position="192"/>
    </location>
</feature>
<keyword evidence="7" id="KW-1133">Transmembrane helix</keyword>
<evidence type="ECO:0000256" key="4">
    <source>
        <dbReference type="ARBA" id="ARBA00022833"/>
    </source>
</evidence>
<comment type="subcellular location">
    <subcellularLocation>
        <location evidence="1">Membrane</location>
        <topology evidence="1">Peripheral membrane protein</topology>
    </subcellularLocation>
</comment>